<dbReference type="PANTHER" id="PTHR10309:SF0">
    <property type="entry name" value="MANNOSE-6-PHOSPHATE ISOMERASE"/>
    <property type="match status" value="1"/>
</dbReference>
<protein>
    <recommendedName>
        <fullName evidence="3">Mannose-6-phosphate isomerase</fullName>
    </recommendedName>
</protein>
<dbReference type="InterPro" id="IPR016305">
    <property type="entry name" value="Mannose-6-P_Isomerase"/>
</dbReference>
<keyword evidence="2" id="KW-1185">Reference proteome</keyword>
<accession>T1KQF1</accession>
<dbReference type="Gene3D" id="2.60.120.10">
    <property type="entry name" value="Jelly Rolls"/>
    <property type="match status" value="2"/>
</dbReference>
<dbReference type="EnsemblMetazoa" id="tetur17g03900.1">
    <property type="protein sequence ID" value="tetur17g03900.1"/>
    <property type="gene ID" value="tetur17g03900"/>
</dbReference>
<reference evidence="1" key="2">
    <citation type="submission" date="2015-06" db="UniProtKB">
        <authorList>
            <consortium name="EnsemblMetazoa"/>
        </authorList>
    </citation>
    <scope>IDENTIFICATION</scope>
</reference>
<dbReference type="SUPFAM" id="SSF51182">
    <property type="entry name" value="RmlC-like cupins"/>
    <property type="match status" value="1"/>
</dbReference>
<dbReference type="AlphaFoldDB" id="T1KQF1"/>
<reference evidence="2" key="1">
    <citation type="submission" date="2011-08" db="EMBL/GenBank/DDBJ databases">
        <authorList>
            <person name="Rombauts S."/>
        </authorList>
    </citation>
    <scope>NUCLEOTIDE SEQUENCE</scope>
    <source>
        <strain evidence="2">London</strain>
    </source>
</reference>
<dbReference type="UniPathway" id="UPA00126">
    <property type="reaction ID" value="UER00423"/>
</dbReference>
<dbReference type="Proteomes" id="UP000015104">
    <property type="component" value="Unassembled WGS sequence"/>
</dbReference>
<dbReference type="InterPro" id="IPR011051">
    <property type="entry name" value="RmlC_Cupin_sf"/>
</dbReference>
<evidence type="ECO:0000313" key="1">
    <source>
        <dbReference type="EnsemblMetazoa" id="tetur17g03900.1"/>
    </source>
</evidence>
<dbReference type="GO" id="GO:0009298">
    <property type="term" value="P:GDP-mannose biosynthetic process"/>
    <property type="evidence" value="ECO:0007669"/>
    <property type="project" value="UniProtKB-UniPathway"/>
</dbReference>
<name>T1KQF1_TETUR</name>
<organism evidence="1 2">
    <name type="scientific">Tetranychus urticae</name>
    <name type="common">Two-spotted spider mite</name>
    <dbReference type="NCBI Taxonomy" id="32264"/>
    <lineage>
        <taxon>Eukaryota</taxon>
        <taxon>Metazoa</taxon>
        <taxon>Ecdysozoa</taxon>
        <taxon>Arthropoda</taxon>
        <taxon>Chelicerata</taxon>
        <taxon>Arachnida</taxon>
        <taxon>Acari</taxon>
        <taxon>Acariformes</taxon>
        <taxon>Trombidiformes</taxon>
        <taxon>Prostigmata</taxon>
        <taxon>Eleutherengona</taxon>
        <taxon>Raphignathae</taxon>
        <taxon>Tetranychoidea</taxon>
        <taxon>Tetranychidae</taxon>
        <taxon>Tetranychus</taxon>
    </lineage>
</organism>
<proteinExistence type="predicted"/>
<sequence length="212" mass="23402">MQCFNEAISNCQAQKSIGKALLESSEAIESTKINIILKSLSDKGLDTKSLVSLFFLNYVNLNCDQAVIIEANQVHMLLDGNYLEVSNPNDKVISSETTLENISASICVTQDSPKIVNPTSVDDCSYVYSPESSDWTVELINANQYNELSCPIYQASPTSSGSFILFLGPTEAIVNNVYRLKPGQIFFVPPGLPLRFTQLRGAFRLFRISLKS</sequence>
<dbReference type="STRING" id="32264.T1KQF1"/>
<dbReference type="InterPro" id="IPR014710">
    <property type="entry name" value="RmlC-like_jellyroll"/>
</dbReference>
<dbReference type="HOGENOM" id="CLU_1301125_0_0_1"/>
<dbReference type="GO" id="GO:0004476">
    <property type="term" value="F:mannose-6-phosphate isomerase activity"/>
    <property type="evidence" value="ECO:0007669"/>
    <property type="project" value="InterPro"/>
</dbReference>
<dbReference type="EMBL" id="CAEY01000349">
    <property type="status" value="NOT_ANNOTATED_CDS"/>
    <property type="molecule type" value="Genomic_DNA"/>
</dbReference>
<dbReference type="GO" id="GO:0005829">
    <property type="term" value="C:cytosol"/>
    <property type="evidence" value="ECO:0007669"/>
    <property type="project" value="TreeGrafter"/>
</dbReference>
<evidence type="ECO:0008006" key="3">
    <source>
        <dbReference type="Google" id="ProtNLM"/>
    </source>
</evidence>
<dbReference type="PANTHER" id="PTHR10309">
    <property type="entry name" value="MANNOSE-6-PHOSPHATE ISOMERASE"/>
    <property type="match status" value="1"/>
</dbReference>
<dbReference type="Gene3D" id="1.10.441.10">
    <property type="entry name" value="Phosphomannose Isomerase, domain 2"/>
    <property type="match status" value="1"/>
</dbReference>
<evidence type="ECO:0000313" key="2">
    <source>
        <dbReference type="Proteomes" id="UP000015104"/>
    </source>
</evidence>